<evidence type="ECO:0000256" key="1">
    <source>
        <dbReference type="SAM" id="Coils"/>
    </source>
</evidence>
<evidence type="ECO:0000256" key="2">
    <source>
        <dbReference type="SAM" id="MobiDB-lite"/>
    </source>
</evidence>
<keyword evidence="1" id="KW-0175">Coiled coil</keyword>
<name>A0A1V0SLY7_9VIRU</name>
<feature type="region of interest" description="Disordered" evidence="2">
    <location>
        <begin position="1"/>
        <end position="77"/>
    </location>
</feature>
<dbReference type="EMBL" id="KY684118">
    <property type="protein sequence ID" value="ARF12638.1"/>
    <property type="molecule type" value="Genomic_DNA"/>
</dbReference>
<sequence length="144" mass="16475">MSKRPIRKKKPDTDDDSSSSCDDSLGSCSSFDSDNSSSSDSSPKVPVKRVNKSPERYEYPKSPLRKQGNSPNPNIDTETKINDILKKLDYNDLASVQTMLDVTIKKLDEREKELLFYQKKCLAYEKAIETLQNEIKMLKTFEKK</sequence>
<feature type="coiled-coil region" evidence="1">
    <location>
        <begin position="114"/>
        <end position="144"/>
    </location>
</feature>
<accession>A0A1V0SLY7</accession>
<organism evidence="3">
    <name type="scientific">Klosneuvirus KNV1</name>
    <dbReference type="NCBI Taxonomy" id="1977640"/>
    <lineage>
        <taxon>Viruses</taxon>
        <taxon>Varidnaviria</taxon>
        <taxon>Bamfordvirae</taxon>
        <taxon>Nucleocytoviricota</taxon>
        <taxon>Megaviricetes</taxon>
        <taxon>Imitervirales</taxon>
        <taxon>Mimiviridae</taxon>
        <taxon>Klosneuvirinae</taxon>
        <taxon>Klosneuvirus</taxon>
    </lineage>
</organism>
<proteinExistence type="predicted"/>
<evidence type="ECO:0000313" key="3">
    <source>
        <dbReference type="EMBL" id="ARF12638.1"/>
    </source>
</evidence>
<protein>
    <submittedName>
        <fullName evidence="3">Uncharacterized protein</fullName>
    </submittedName>
</protein>
<feature type="compositionally biased region" description="Low complexity" evidence="2">
    <location>
        <begin position="18"/>
        <end position="42"/>
    </location>
</feature>
<feature type="compositionally biased region" description="Polar residues" evidence="2">
    <location>
        <begin position="67"/>
        <end position="76"/>
    </location>
</feature>
<reference evidence="3" key="1">
    <citation type="journal article" date="2017" name="Science">
        <title>Giant viruses with an expanded complement of translation system components.</title>
        <authorList>
            <person name="Schulz F."/>
            <person name="Yutin N."/>
            <person name="Ivanova N.N."/>
            <person name="Ortega D.R."/>
            <person name="Lee T.K."/>
            <person name="Vierheilig J."/>
            <person name="Daims H."/>
            <person name="Horn M."/>
            <person name="Wagner M."/>
            <person name="Jensen G.J."/>
            <person name="Kyrpides N.C."/>
            <person name="Koonin E.V."/>
            <person name="Woyke T."/>
        </authorList>
    </citation>
    <scope>NUCLEOTIDE SEQUENCE</scope>
    <source>
        <strain evidence="3">KNV1</strain>
    </source>
</reference>
<feature type="compositionally biased region" description="Basic residues" evidence="2">
    <location>
        <begin position="1"/>
        <end position="10"/>
    </location>
</feature>
<gene>
    <name evidence="3" type="ORF">Klosneuvirus_11_9</name>
</gene>